<reference evidence="3" key="1">
    <citation type="journal article" date="2021" name="bioRxiv">
        <title>Whole Genome Assembly and Annotation of Northern Wild Rice, Zizania palustris L., Supports a Whole Genome Duplication in the Zizania Genus.</title>
        <authorList>
            <person name="Haas M."/>
            <person name="Kono T."/>
            <person name="Macchietto M."/>
            <person name="Millas R."/>
            <person name="McGilp L."/>
            <person name="Shao M."/>
            <person name="Duquette J."/>
            <person name="Hirsch C.N."/>
            <person name="Kimball J."/>
        </authorList>
    </citation>
    <scope>NUCLEOTIDE SEQUENCE</scope>
    <source>
        <tissue evidence="3">Fresh leaf tissue</tissue>
    </source>
</reference>
<dbReference type="SMART" id="SM00225">
    <property type="entry name" value="BTB"/>
    <property type="match status" value="1"/>
</dbReference>
<accession>A0A8J5S024</accession>
<dbReference type="InterPro" id="IPR000210">
    <property type="entry name" value="BTB/POZ_dom"/>
</dbReference>
<proteinExistence type="predicted"/>
<name>A0A8J5S024_ZIZPA</name>
<dbReference type="InterPro" id="IPR045005">
    <property type="entry name" value="BPM1-6"/>
</dbReference>
<gene>
    <name evidence="3" type="ORF">GUJ93_ZPchr0001g30721</name>
</gene>
<dbReference type="PROSITE" id="PS50097">
    <property type="entry name" value="BTB"/>
    <property type="match status" value="1"/>
</dbReference>
<dbReference type="Proteomes" id="UP000729402">
    <property type="component" value="Unassembled WGS sequence"/>
</dbReference>
<dbReference type="PANTHER" id="PTHR26379:SF321">
    <property type="entry name" value="OS04G0625600 PROTEIN"/>
    <property type="match status" value="1"/>
</dbReference>
<organism evidence="3 4">
    <name type="scientific">Zizania palustris</name>
    <name type="common">Northern wild rice</name>
    <dbReference type="NCBI Taxonomy" id="103762"/>
    <lineage>
        <taxon>Eukaryota</taxon>
        <taxon>Viridiplantae</taxon>
        <taxon>Streptophyta</taxon>
        <taxon>Embryophyta</taxon>
        <taxon>Tracheophyta</taxon>
        <taxon>Spermatophyta</taxon>
        <taxon>Magnoliopsida</taxon>
        <taxon>Liliopsida</taxon>
        <taxon>Poales</taxon>
        <taxon>Poaceae</taxon>
        <taxon>BOP clade</taxon>
        <taxon>Oryzoideae</taxon>
        <taxon>Oryzeae</taxon>
        <taxon>Zizaniinae</taxon>
        <taxon>Zizania</taxon>
    </lineage>
</organism>
<evidence type="ECO:0000313" key="4">
    <source>
        <dbReference type="Proteomes" id="UP000729402"/>
    </source>
</evidence>
<evidence type="ECO:0000313" key="3">
    <source>
        <dbReference type="EMBL" id="KAG8052240.1"/>
    </source>
</evidence>
<dbReference type="GO" id="GO:0016567">
    <property type="term" value="P:protein ubiquitination"/>
    <property type="evidence" value="ECO:0007669"/>
    <property type="project" value="InterPro"/>
</dbReference>
<dbReference type="OrthoDB" id="6359816at2759"/>
<evidence type="ECO:0000259" key="2">
    <source>
        <dbReference type="PROSITE" id="PS50097"/>
    </source>
</evidence>
<sequence>MRLGGALVRVTPSSIRQRRQKWQGNYGSRSKARTTTMKMTTGYFDNWGFIKFVEKSKLQASSFLHNDCLTIKCLLTVVKESHTQDVDVKYVVVPPSNNLNTGEMSDVTLTVGGQLFHAHKCVMAFRPSVFKAELFGPMREDATQCIKIDDMEHEVFESLLHFIYTDKLLDSCRDGKAVAMHHLLVAAERYRVDRQWLICEREPSEAIDVETVATTLVLA</sequence>
<dbReference type="CDD" id="cd00121">
    <property type="entry name" value="MATH"/>
    <property type="match status" value="1"/>
</dbReference>
<feature type="domain" description="BTB" evidence="2">
    <location>
        <begin position="105"/>
        <end position="168"/>
    </location>
</feature>
<dbReference type="AlphaFoldDB" id="A0A8J5S024"/>
<dbReference type="PANTHER" id="PTHR26379">
    <property type="entry name" value="BTB/POZ AND MATH DOMAIN-CONTAINING PROTEIN 1"/>
    <property type="match status" value="1"/>
</dbReference>
<evidence type="ECO:0000256" key="1">
    <source>
        <dbReference type="ARBA" id="ARBA00004906"/>
    </source>
</evidence>
<dbReference type="Pfam" id="PF00651">
    <property type="entry name" value="BTB"/>
    <property type="match status" value="1"/>
</dbReference>
<comment type="caution">
    <text evidence="3">The sequence shown here is derived from an EMBL/GenBank/DDBJ whole genome shotgun (WGS) entry which is preliminary data.</text>
</comment>
<protein>
    <recommendedName>
        <fullName evidence="2">BTB domain-containing protein</fullName>
    </recommendedName>
</protein>
<reference evidence="3" key="2">
    <citation type="submission" date="2021-02" db="EMBL/GenBank/DDBJ databases">
        <authorList>
            <person name="Kimball J.A."/>
            <person name="Haas M.W."/>
            <person name="Macchietto M."/>
            <person name="Kono T."/>
            <person name="Duquette J."/>
            <person name="Shao M."/>
        </authorList>
    </citation>
    <scope>NUCLEOTIDE SEQUENCE</scope>
    <source>
        <tissue evidence="3">Fresh leaf tissue</tissue>
    </source>
</reference>
<dbReference type="InterPro" id="IPR002083">
    <property type="entry name" value="MATH/TRAF_dom"/>
</dbReference>
<keyword evidence="4" id="KW-1185">Reference proteome</keyword>
<comment type="pathway">
    <text evidence="1">Protein modification; protein ubiquitination.</text>
</comment>
<dbReference type="EMBL" id="JAAALK010000288">
    <property type="protein sequence ID" value="KAG8052240.1"/>
    <property type="molecule type" value="Genomic_DNA"/>
</dbReference>